<reference evidence="2" key="1">
    <citation type="submission" date="2021-05" db="EMBL/GenBank/DDBJ databases">
        <authorList>
            <person name="Alioto T."/>
            <person name="Alioto T."/>
            <person name="Gomez Garrido J."/>
        </authorList>
    </citation>
    <scope>NUCLEOTIDE SEQUENCE</scope>
</reference>
<name>A0A8D8P5W3_CULPI</name>
<evidence type="ECO:0000313" key="2">
    <source>
        <dbReference type="EMBL" id="CAG6589630.1"/>
    </source>
</evidence>
<protein>
    <submittedName>
        <fullName evidence="2">(northern house mosquito) hypothetical protein</fullName>
    </submittedName>
</protein>
<proteinExistence type="predicted"/>
<sequence>MYQTCVHEGQLGFPCEDSPMFFPEGEQQQPEGATTDVEEPVPPKAAMPSQELLPPMEPAADGAASQNEDEAEKVGLLNMPVLSDNFVHNYDHQQMHDDTFDPVEEIDNTAQEVIDGQVAEVQASEVATEEQDNTQEVEISEDDNKTVEDNEEQSTVQDAAVESSDVEESEPEVVLLEDNHVDVQSGLQNDEQTVEESEPAVLDVQQDEQPTEALEVEAPRDEQTQEDDSINKVQSDEEEQTPEKVDDATAVQIEEANPEVTNEIESHDATPVLDNEVVSEIELSDASHEITDQRVSEPLVLAETADDEQTEVTQDQPSEPAEESVASGAALAVEGSSARTADLPEFIVSTVADLRKGVPAPPLRRRKTFLFKADART</sequence>
<organism evidence="2">
    <name type="scientific">Culex pipiens</name>
    <name type="common">House mosquito</name>
    <dbReference type="NCBI Taxonomy" id="7175"/>
    <lineage>
        <taxon>Eukaryota</taxon>
        <taxon>Metazoa</taxon>
        <taxon>Ecdysozoa</taxon>
        <taxon>Arthropoda</taxon>
        <taxon>Hexapoda</taxon>
        <taxon>Insecta</taxon>
        <taxon>Pterygota</taxon>
        <taxon>Neoptera</taxon>
        <taxon>Endopterygota</taxon>
        <taxon>Diptera</taxon>
        <taxon>Nematocera</taxon>
        <taxon>Culicoidea</taxon>
        <taxon>Culicidae</taxon>
        <taxon>Culicinae</taxon>
        <taxon>Culicini</taxon>
        <taxon>Culex</taxon>
        <taxon>Culex</taxon>
    </lineage>
</organism>
<feature type="compositionally biased region" description="Acidic residues" evidence="1">
    <location>
        <begin position="127"/>
        <end position="141"/>
    </location>
</feature>
<dbReference type="AlphaFoldDB" id="A0A8D8P5W3"/>
<dbReference type="EMBL" id="HBUE01323746">
    <property type="protein sequence ID" value="CAG6589630.1"/>
    <property type="molecule type" value="Transcribed_RNA"/>
</dbReference>
<feature type="region of interest" description="Disordered" evidence="1">
    <location>
        <begin position="1"/>
        <end position="74"/>
    </location>
</feature>
<evidence type="ECO:0000256" key="1">
    <source>
        <dbReference type="SAM" id="MobiDB-lite"/>
    </source>
</evidence>
<dbReference type="EMBL" id="HBUE01217194">
    <property type="protein sequence ID" value="CAG6537620.1"/>
    <property type="molecule type" value="Transcribed_RNA"/>
</dbReference>
<feature type="region of interest" description="Disordered" evidence="1">
    <location>
        <begin position="122"/>
        <end position="272"/>
    </location>
</feature>
<feature type="region of interest" description="Disordered" evidence="1">
    <location>
        <begin position="304"/>
        <end position="337"/>
    </location>
</feature>
<accession>A0A8D8P5W3</accession>